<name>A0A4R6TT21_9BACI</name>
<dbReference type="AlphaFoldDB" id="A0A4R6TT21"/>
<dbReference type="InterPro" id="IPR004710">
    <property type="entry name" value="Bilac:Na_transpt"/>
</dbReference>
<comment type="caution">
    <text evidence="2">The sequence shown here is derived from an EMBL/GenBank/DDBJ whole genome shotgun (WGS) entry which is preliminary data.</text>
</comment>
<keyword evidence="1" id="KW-0812">Transmembrane</keyword>
<dbReference type="Proteomes" id="UP000295632">
    <property type="component" value="Unassembled WGS sequence"/>
</dbReference>
<sequence>MLDRLNRSLEKALPFLTPVAVILGVLFSGFFSIYVPLVPFIFSFITFASTLAISPSDLTKIVKHPLPIIVSLGIIQGILPLLAYLVGHLFFSNDVNTMTGLVLAFAIPTGIVSLMWVSIFNGSRSLTLAIILANMIISPFVLPLTLNLLFGGQIAMDTFGVMEGLVYMVVLPSAAGIFVNFLRKGKTMWMSKRFAPFSKLCLLVVIMINGSIAAPYFKDVNGMVVELFFVVLALAITGYFLGLGFSKWLSFSSETAISVMFNCGMRNIGVGAAIAVVYFPPAVSLPVIIGALFQQIVAALAGRMVSKRLNKTHTLQT</sequence>
<dbReference type="PANTHER" id="PTHR10361">
    <property type="entry name" value="SODIUM-BILE ACID COTRANSPORTER"/>
    <property type="match status" value="1"/>
</dbReference>
<feature type="transmembrane region" description="Helical" evidence="1">
    <location>
        <begin position="223"/>
        <end position="245"/>
    </location>
</feature>
<feature type="transmembrane region" description="Helical" evidence="1">
    <location>
        <begin position="98"/>
        <end position="119"/>
    </location>
</feature>
<reference evidence="2 3" key="1">
    <citation type="submission" date="2019-03" db="EMBL/GenBank/DDBJ databases">
        <title>Genomic Encyclopedia of Type Strains, Phase IV (KMG-IV): sequencing the most valuable type-strain genomes for metagenomic binning, comparative biology and taxonomic classification.</title>
        <authorList>
            <person name="Goeker M."/>
        </authorList>
    </citation>
    <scope>NUCLEOTIDE SEQUENCE [LARGE SCALE GENOMIC DNA]</scope>
    <source>
        <strain evidence="2 3">DSM 28697</strain>
    </source>
</reference>
<dbReference type="InterPro" id="IPR038770">
    <property type="entry name" value="Na+/solute_symporter_sf"/>
</dbReference>
<feature type="transmembrane region" description="Helical" evidence="1">
    <location>
        <begin position="164"/>
        <end position="182"/>
    </location>
</feature>
<dbReference type="PANTHER" id="PTHR10361:SF28">
    <property type="entry name" value="P3 PROTEIN-RELATED"/>
    <property type="match status" value="1"/>
</dbReference>
<evidence type="ECO:0000256" key="1">
    <source>
        <dbReference type="SAM" id="Phobius"/>
    </source>
</evidence>
<dbReference type="EMBL" id="SNYJ01000030">
    <property type="protein sequence ID" value="TDQ33731.1"/>
    <property type="molecule type" value="Genomic_DNA"/>
</dbReference>
<dbReference type="Gene3D" id="1.20.1530.20">
    <property type="match status" value="1"/>
</dbReference>
<evidence type="ECO:0000313" key="3">
    <source>
        <dbReference type="Proteomes" id="UP000295632"/>
    </source>
</evidence>
<evidence type="ECO:0000313" key="2">
    <source>
        <dbReference type="EMBL" id="TDQ33731.1"/>
    </source>
</evidence>
<feature type="transmembrane region" description="Helical" evidence="1">
    <location>
        <begin position="194"/>
        <end position="217"/>
    </location>
</feature>
<proteinExistence type="predicted"/>
<keyword evidence="1" id="KW-1133">Transmembrane helix</keyword>
<dbReference type="RefSeq" id="WP_166639437.1">
    <property type="nucleotide sequence ID" value="NZ_SNYJ01000030.1"/>
</dbReference>
<keyword evidence="1" id="KW-0472">Membrane</keyword>
<feature type="transmembrane region" description="Helical" evidence="1">
    <location>
        <begin position="37"/>
        <end position="54"/>
    </location>
</feature>
<dbReference type="Pfam" id="PF13593">
    <property type="entry name" value="SBF_like"/>
    <property type="match status" value="1"/>
</dbReference>
<organism evidence="2 3">
    <name type="scientific">Aureibacillus halotolerans</name>
    <dbReference type="NCBI Taxonomy" id="1508390"/>
    <lineage>
        <taxon>Bacteria</taxon>
        <taxon>Bacillati</taxon>
        <taxon>Bacillota</taxon>
        <taxon>Bacilli</taxon>
        <taxon>Bacillales</taxon>
        <taxon>Bacillaceae</taxon>
        <taxon>Aureibacillus</taxon>
    </lineage>
</organism>
<feature type="transmembrane region" description="Helical" evidence="1">
    <location>
        <begin position="12"/>
        <end position="31"/>
    </location>
</feature>
<keyword evidence="3" id="KW-1185">Reference proteome</keyword>
<gene>
    <name evidence="2" type="ORF">EV213_13041</name>
</gene>
<accession>A0A4R6TT21</accession>
<dbReference type="InterPro" id="IPR016833">
    <property type="entry name" value="Put_Na-Bile_cotransptr"/>
</dbReference>
<feature type="transmembrane region" description="Helical" evidence="1">
    <location>
        <begin position="126"/>
        <end position="144"/>
    </location>
</feature>
<protein>
    <submittedName>
        <fullName evidence="2">Putative Na+-dependent transporter</fullName>
    </submittedName>
</protein>
<feature type="transmembrane region" description="Helical" evidence="1">
    <location>
        <begin position="66"/>
        <end position="86"/>
    </location>
</feature>